<evidence type="ECO:0000256" key="10">
    <source>
        <dbReference type="ARBA" id="ARBA00024479"/>
    </source>
</evidence>
<evidence type="ECO:0000256" key="7">
    <source>
        <dbReference type="ARBA" id="ARBA00023006"/>
    </source>
</evidence>
<dbReference type="GO" id="GO:0006869">
    <property type="term" value="P:lipid transport"/>
    <property type="evidence" value="ECO:0007669"/>
    <property type="project" value="UniProtKB-KW"/>
</dbReference>
<dbReference type="GO" id="GO:0034045">
    <property type="term" value="C:phagophore assembly site membrane"/>
    <property type="evidence" value="ECO:0007669"/>
    <property type="project" value="UniProtKB-SubCell"/>
</dbReference>
<dbReference type="GO" id="GO:0043495">
    <property type="term" value="F:protein-membrane adaptor activity"/>
    <property type="evidence" value="ECO:0007669"/>
    <property type="project" value="TreeGrafter"/>
</dbReference>
<feature type="coiled-coil region" evidence="13">
    <location>
        <begin position="2042"/>
        <end position="2072"/>
    </location>
</feature>
<dbReference type="GO" id="GO:0061908">
    <property type="term" value="C:phagophore"/>
    <property type="evidence" value="ECO:0007669"/>
    <property type="project" value="TreeGrafter"/>
</dbReference>
<gene>
    <name evidence="15" type="ORF">CXQ87_000748</name>
</gene>
<evidence type="ECO:0000256" key="5">
    <source>
        <dbReference type="ARBA" id="ARBA00022448"/>
    </source>
</evidence>
<comment type="caution">
    <text evidence="15">The sequence shown here is derived from an EMBL/GenBank/DDBJ whole genome shotgun (WGS) entry which is preliminary data.</text>
</comment>
<evidence type="ECO:0000313" key="16">
    <source>
        <dbReference type="Proteomes" id="UP000244406"/>
    </source>
</evidence>
<evidence type="ECO:0000256" key="1">
    <source>
        <dbReference type="ARBA" id="ARBA00004406"/>
    </source>
</evidence>
<evidence type="ECO:0000256" key="8">
    <source>
        <dbReference type="ARBA" id="ARBA00023055"/>
    </source>
</evidence>
<feature type="region of interest" description="Disordered" evidence="14">
    <location>
        <begin position="534"/>
        <end position="575"/>
    </location>
</feature>
<protein>
    <recommendedName>
        <fullName evidence="4">Autophagy-related protein 2</fullName>
    </recommendedName>
</protein>
<evidence type="ECO:0000256" key="6">
    <source>
        <dbReference type="ARBA" id="ARBA00022824"/>
    </source>
</evidence>
<keyword evidence="6" id="KW-0256">Endoplasmic reticulum</keyword>
<dbReference type="PANTHER" id="PTHR13190">
    <property type="entry name" value="AUTOPHAGY-RELATED 2, ISOFORM A"/>
    <property type="match status" value="1"/>
</dbReference>
<organism evidence="15 16">
    <name type="scientific">Candidozyma duobushaemuli</name>
    <dbReference type="NCBI Taxonomy" id="1231522"/>
    <lineage>
        <taxon>Eukaryota</taxon>
        <taxon>Fungi</taxon>
        <taxon>Dikarya</taxon>
        <taxon>Ascomycota</taxon>
        <taxon>Saccharomycotina</taxon>
        <taxon>Pichiomycetes</taxon>
        <taxon>Metschnikowiaceae</taxon>
        <taxon>Candidozyma</taxon>
    </lineage>
</organism>
<dbReference type="InterPro" id="IPR007174">
    <property type="entry name" value="Las1"/>
</dbReference>
<feature type="compositionally biased region" description="Acidic residues" evidence="14">
    <location>
        <begin position="555"/>
        <end position="570"/>
    </location>
</feature>
<dbReference type="InterPro" id="IPR026849">
    <property type="entry name" value="ATG2"/>
</dbReference>
<evidence type="ECO:0000256" key="11">
    <source>
        <dbReference type="ARBA" id="ARBA00024615"/>
    </source>
</evidence>
<dbReference type="Proteomes" id="UP000244406">
    <property type="component" value="Unassembled WGS sequence"/>
</dbReference>
<dbReference type="PANTHER" id="PTHR13190:SF1">
    <property type="entry name" value="AUTOPHAGY-RELATED 2, ISOFORM A"/>
    <property type="match status" value="1"/>
</dbReference>
<evidence type="ECO:0000256" key="2">
    <source>
        <dbReference type="ARBA" id="ARBA00004623"/>
    </source>
</evidence>
<comment type="subcellular location">
    <subcellularLocation>
        <location evidence="1">Endoplasmic reticulum membrane</location>
        <topology evidence="1">Peripheral membrane protein</topology>
    </subcellularLocation>
    <subcellularLocation>
        <location evidence="2">Preautophagosomal structure membrane</location>
        <topology evidence="2">Peripheral membrane protein</topology>
    </subcellularLocation>
</comment>
<dbReference type="EMBL" id="PKFP01000008">
    <property type="protein sequence ID" value="PVH17849.1"/>
    <property type="molecule type" value="Genomic_DNA"/>
</dbReference>
<evidence type="ECO:0000256" key="3">
    <source>
        <dbReference type="ARBA" id="ARBA00009714"/>
    </source>
</evidence>
<evidence type="ECO:0000256" key="14">
    <source>
        <dbReference type="SAM" id="MobiDB-lite"/>
    </source>
</evidence>
<comment type="similarity">
    <text evidence="3">Belongs to the ATG2 family.</text>
</comment>
<comment type="catalytic activity">
    <reaction evidence="12">
        <text>a 1,2-diacyl-sn-glycero-3-phosphocholine(in) = a 1,2-diacyl-sn-glycero-3-phosphocholine(out)</text>
        <dbReference type="Rhea" id="RHEA:38571"/>
        <dbReference type="ChEBI" id="CHEBI:57643"/>
    </reaction>
</comment>
<dbReference type="GO" id="GO:0004519">
    <property type="term" value="F:endonuclease activity"/>
    <property type="evidence" value="ECO:0007669"/>
    <property type="project" value="InterPro"/>
</dbReference>
<dbReference type="VEuPathDB" id="FungiDB:CXQ87_000748"/>
<comment type="catalytic activity">
    <reaction evidence="10">
        <text>a 1,2-diacyl-sn-glycero-3-phospho-L-serine(in) = a 1,2-diacyl-sn-glycero-3-phospho-L-serine(out)</text>
        <dbReference type="Rhea" id="RHEA:38663"/>
        <dbReference type="ChEBI" id="CHEBI:57262"/>
    </reaction>
</comment>
<dbReference type="GO" id="GO:0061709">
    <property type="term" value="P:reticulophagy"/>
    <property type="evidence" value="ECO:0007669"/>
    <property type="project" value="TreeGrafter"/>
</dbReference>
<feature type="compositionally biased region" description="Low complexity" evidence="14">
    <location>
        <begin position="454"/>
        <end position="466"/>
    </location>
</feature>
<feature type="region of interest" description="Disordered" evidence="14">
    <location>
        <begin position="665"/>
        <end position="706"/>
    </location>
</feature>
<dbReference type="GeneID" id="37000749"/>
<feature type="compositionally biased region" description="Basic and acidic residues" evidence="14">
    <location>
        <begin position="1501"/>
        <end position="1512"/>
    </location>
</feature>
<dbReference type="RefSeq" id="XP_025338789.1">
    <property type="nucleotide sequence ID" value="XM_025479316.1"/>
</dbReference>
<keyword evidence="13" id="KW-0175">Coiled coil</keyword>
<dbReference type="GO" id="GO:0032266">
    <property type="term" value="F:phosphatidylinositol-3-phosphate binding"/>
    <property type="evidence" value="ECO:0007669"/>
    <property type="project" value="TreeGrafter"/>
</dbReference>
<feature type="region of interest" description="Disordered" evidence="14">
    <location>
        <begin position="1893"/>
        <end position="1935"/>
    </location>
</feature>
<dbReference type="Pfam" id="PF04031">
    <property type="entry name" value="Las1"/>
    <property type="match status" value="1"/>
</dbReference>
<evidence type="ECO:0000256" key="9">
    <source>
        <dbReference type="ARBA" id="ARBA00023136"/>
    </source>
</evidence>
<sequence>MALVPYRSNHDLIKLRRLLFHENAINKRLGLEKVKMYSCRGKVPHAVNATASLVALELMGNSDSECLQQAYCSCLTRIVNGLLDPFQSASVALPLSKLAKEIGLPSSFVEIRHMATHEDLPSLDHLRLIAAEAKKWLSVNYWDQVVESAVLVPERDHHQTYTSSNTTANLRVYKKLRKQALDMDAESKDEGHSKNLNAVIRKLKSDLQRSAQRQNLLQDLIFNCLIYTDKRNRDVSKRTKFKTLIKIYWPLLEELGREFQASLLFALIQQSSGRFAIALTAQEEEQAIPWVQHLIEQLVTGQFPISSRLQDVEALQDSIQTHMSLLRDNSQLSLFSEIDLPNLEEVSLSNIQLKDVSLDPEKVGKLPGFTLRFGELKTVEVKGGVVGGVNLNITGVELVLATKIDDLDQELKNMSVSLAQSTVNLANTVMFESDLRDSSSVVPESESDSDTESKPSSSGSGESLGSQTRPSALGGVMSRALEIALSRLQVNIADVNIKIMSDSVDFLISVKNISFSTTNRQHSVKVESLKVSTLRPDLDPGHGVERASEVSASDSESEQDERSSEDESAEESLMSSTVFTHEEASSVYMSATAQSFKPPEVAANEASVKPVHLLYVDEVDLNFEGMSPLTDLQIDVGTVRLAAVPLTPTISLVVNSISKVMKLKSHQLRKQHATTRSSARNASRPSSSLSNTSSEEVSDSAGSPQPQHEALFEKLHVAELFLNLTSAIDDNGDFASEEDELVIAAYNTNVKSKNEALVFGGIETLKILKIIGGLSTEIFHFVPEKPNSRSSSVSIDAESSTPGIQHARADIRFEYFRPEAGDESPETTVLLSKSAQVKLDADSLSYILNFSEATQALLENLGTLFTSLRQLRDAKCLGTKNRPPNDDTSSQTSHFVLQTSSIHFDISISSRAAFACKMFPVTFNTSAGNLSIQRIFIESIVEGQARHCLTIPNINFRTGSESLSMYFVSQSTPHLRKERYFCSKNLHIGEIVGSMTAEDMNVFKRDFKAFSSILRSRDTKVNALDVSLRNPGTTKDSRLPTSLGHSMFVGQRRFGKHQPKPMFRHSEMKHKASLSLHVTSFEFTLLSLFPRFGDLSLSVNELAFMKIGGAFNGFVGDIEAVRKQEQAKVRESLVNRFPDTGPVIVLSYDNSEKGSTIDIVIRKVIFHYYTHWIQLFERNVSQTHKTEGFVQAATPSSGADQQNKVDLRFSFWDLIISLNPGRLSSQIQLATERAVCDFTFVREQFYVKSSFRNVALFLIDDWRNLVHDETSIESKSEISAGQWLKYRGYLRCGHANSTHVGITVNTDIDSLKARHEKLGIRGDISLLDIKLNSDEHLLELCADSYQTLIQSLNDLKVPVTFKDTEKFRYKVDTPFSMPDEILGQLKDLQLEKPSDTHSEPSAHSKMDLSHLKNLEQSISDLKMEEEASEGTGASIAFMDEHFRDEKNASHTRILPMSLIVNLTKANIYLFDGYDWKSTRKSLRQAVKNMEKKINAIRLKKKSDDEKSGHKGPDASAASVDNEANSQFNASDSNSAAPDEEGNEVNEILFQSIYLGMPGDGTASNLVTSMNTEMQAINMETAKDEALYPSLNVDVEKQYKDLKLKRSRIHKVWADIENVEVYVQNYTNRDPRVDETPEDIDKEMVNKVEVRLDSLTIFDNVPSSSWNKFLTYMNAIGEREVGTYMLQFTMMNVRPDPKLPFTEVVMDIKTLPLRLYVDQDTLMFLGRFFQFKDNRFNLPVDEPIFVQRLDISPIRLKFDYKPKSMNYSGFRAGQNAELANLFILDSADLKLAKTKLYGILGFPNLGQALKEAYVPYIQKYQLAGLLSGLAPIKSIINIGEGFRNLVAIPFHEYKNNGQVMKSIQKSSKSLTKTTASELLKLAVKLASGTQNALESSEKYVGGEGNQARDPTNPNLSSKKSRRSSNEFSTLQQHDEKRDLMQASQLLKKSAPLDDNPTEDRKLYSVMSMDDLYEEDDSDSDGLEGSVLILDSTENGKEAEDDSDDELDEEELEIAKKIVSLYSNQPTTTREGLQFAYKALGKNLKTTKRSLSGLTHELKNAENLQEQLSSIARKSPAIVIRPMIGTTEAIMKTLMGLSNEIDPTYVVENEDKYGKDN</sequence>
<dbReference type="GO" id="GO:0006364">
    <property type="term" value="P:rRNA processing"/>
    <property type="evidence" value="ECO:0007669"/>
    <property type="project" value="InterPro"/>
</dbReference>
<dbReference type="GO" id="GO:0034727">
    <property type="term" value="P:piecemeal microautophagy of the nucleus"/>
    <property type="evidence" value="ECO:0007669"/>
    <property type="project" value="TreeGrafter"/>
</dbReference>
<proteinExistence type="inferred from homology"/>
<name>A0A2V1AIT4_9ASCO</name>
<feature type="compositionally biased region" description="Basic and acidic residues" evidence="14">
    <location>
        <begin position="536"/>
        <end position="548"/>
    </location>
</feature>
<dbReference type="Pfam" id="PF13329">
    <property type="entry name" value="ATG2_CAD"/>
    <property type="match status" value="1"/>
</dbReference>
<keyword evidence="5" id="KW-0813">Transport</keyword>
<accession>A0A2V1AIT4</accession>
<keyword evidence="16" id="KW-1185">Reference proteome</keyword>
<comment type="catalytic activity">
    <reaction evidence="11">
        <text>a 1,2-diacyl-sn-glycero-3-phosphoethanolamine(in) = a 1,2-diacyl-sn-glycero-3-phosphoethanolamine(out)</text>
        <dbReference type="Rhea" id="RHEA:38895"/>
        <dbReference type="ChEBI" id="CHEBI:64612"/>
    </reaction>
</comment>
<dbReference type="GO" id="GO:0061723">
    <property type="term" value="P:glycophagy"/>
    <property type="evidence" value="ECO:0007669"/>
    <property type="project" value="TreeGrafter"/>
</dbReference>
<feature type="compositionally biased region" description="Polar residues" evidence="14">
    <location>
        <begin position="1521"/>
        <end position="1535"/>
    </location>
</feature>
<feature type="region of interest" description="Disordered" evidence="14">
    <location>
        <begin position="1496"/>
        <end position="1541"/>
    </location>
</feature>
<keyword evidence="7" id="KW-0072">Autophagy</keyword>
<dbReference type="GO" id="GO:0000045">
    <property type="term" value="P:autophagosome assembly"/>
    <property type="evidence" value="ECO:0007669"/>
    <property type="project" value="TreeGrafter"/>
</dbReference>
<evidence type="ECO:0000313" key="15">
    <source>
        <dbReference type="EMBL" id="PVH17849.1"/>
    </source>
</evidence>
<evidence type="ECO:0000256" key="12">
    <source>
        <dbReference type="ARBA" id="ARBA00024631"/>
    </source>
</evidence>
<keyword evidence="9" id="KW-0472">Membrane</keyword>
<evidence type="ECO:0000256" key="4">
    <source>
        <dbReference type="ARBA" id="ARBA00018070"/>
    </source>
</evidence>
<keyword evidence="8" id="KW-0445">Lipid transport</keyword>
<dbReference type="GO" id="GO:0005789">
    <property type="term" value="C:endoplasmic reticulum membrane"/>
    <property type="evidence" value="ECO:0007669"/>
    <property type="project" value="UniProtKB-SubCell"/>
</dbReference>
<feature type="compositionally biased region" description="Low complexity" evidence="14">
    <location>
        <begin position="674"/>
        <end position="694"/>
    </location>
</feature>
<evidence type="ECO:0000256" key="13">
    <source>
        <dbReference type="SAM" id="Coils"/>
    </source>
</evidence>
<reference evidence="15 16" key="1">
    <citation type="submission" date="2017-12" db="EMBL/GenBank/DDBJ databases">
        <title>Genome Sequence of the Amphotericin B-resistant Candida duobushaemulonii strain, B09383.</title>
        <authorList>
            <person name="Chow N.A."/>
            <person name="Gade L."/>
            <person name="Batra D."/>
            <person name="Rowe L.A."/>
            <person name="Loparev V.N."/>
            <person name="Litvintseva A.P."/>
        </authorList>
    </citation>
    <scope>NUCLEOTIDE SEQUENCE [LARGE SCALE GENOMIC DNA]</scope>
    <source>
        <strain evidence="15 16">B09383</strain>
    </source>
</reference>
<feature type="region of interest" description="Disordered" evidence="14">
    <location>
        <begin position="436"/>
        <end position="471"/>
    </location>
</feature>
<dbReference type="GO" id="GO:0090730">
    <property type="term" value="C:Las1 complex"/>
    <property type="evidence" value="ECO:0007669"/>
    <property type="project" value="InterPro"/>
</dbReference>
<dbReference type="GO" id="GO:0000422">
    <property type="term" value="P:autophagy of mitochondrion"/>
    <property type="evidence" value="ECO:0007669"/>
    <property type="project" value="TreeGrafter"/>
</dbReference>